<dbReference type="RefSeq" id="WP_005918471.1">
    <property type="nucleotide sequence ID" value="NZ_BJMF01000001.1"/>
</dbReference>
<evidence type="ECO:0000313" key="2">
    <source>
        <dbReference type="EMBL" id="MDV2910458.1"/>
    </source>
</evidence>
<sequence>MQKTWLKTGINFTMEGAGHDKKVRRSFANVDKDVSAVQVEELARALEMLLEDEVTEAQVVTTEQVTLN</sequence>
<dbReference type="InterPro" id="IPR012454">
    <property type="entry name" value="DUF1659"/>
</dbReference>
<protein>
    <recommendedName>
        <fullName evidence="1">DUF1659 domain-containing protein</fullName>
    </recommendedName>
</protein>
<accession>A0AAP3U202</accession>
<evidence type="ECO:0000259" key="1">
    <source>
        <dbReference type="Pfam" id="PF07872"/>
    </source>
</evidence>
<feature type="domain" description="DUF1659" evidence="1">
    <location>
        <begin position="2"/>
        <end position="66"/>
    </location>
</feature>
<proteinExistence type="predicted"/>
<comment type="caution">
    <text evidence="2">The sequence shown here is derived from an EMBL/GenBank/DDBJ whole genome shotgun (WGS) entry which is preliminary data.</text>
</comment>
<evidence type="ECO:0000313" key="3">
    <source>
        <dbReference type="Proteomes" id="UP001280415"/>
    </source>
</evidence>
<dbReference type="AlphaFoldDB" id="A0AAP3U202"/>
<reference evidence="2" key="2">
    <citation type="submission" date="2023-10" db="EMBL/GenBank/DDBJ databases">
        <authorList>
            <person name="Khurajog B."/>
        </authorList>
    </citation>
    <scope>NUCLEOTIDE SEQUENCE</scope>
    <source>
        <strain evidence="2">BF14</strain>
    </source>
</reference>
<dbReference type="EMBL" id="JAWJAX010000001">
    <property type="protein sequence ID" value="MDV2910458.1"/>
    <property type="molecule type" value="Genomic_DNA"/>
</dbReference>
<gene>
    <name evidence="2" type="ORF">R0H03_01050</name>
</gene>
<name>A0AAP3U202_PEDAC</name>
<organism evidence="2 3">
    <name type="scientific">Pediococcus acidilactici</name>
    <dbReference type="NCBI Taxonomy" id="1254"/>
    <lineage>
        <taxon>Bacteria</taxon>
        <taxon>Bacillati</taxon>
        <taxon>Bacillota</taxon>
        <taxon>Bacilli</taxon>
        <taxon>Lactobacillales</taxon>
        <taxon>Lactobacillaceae</taxon>
        <taxon>Pediococcus</taxon>
        <taxon>Pediococcus acidilactici group</taxon>
    </lineage>
</organism>
<dbReference type="Proteomes" id="UP001280415">
    <property type="component" value="Unassembled WGS sequence"/>
</dbReference>
<reference evidence="2" key="1">
    <citation type="journal article" date="2023" name="PeerJ">
        <title>Selection and evaluation of lactic acid bacteria from chicken feces in Thailand as potential probiotics.</title>
        <authorList>
            <person name="Khurajog B."/>
            <person name="Disastra Y."/>
            <person name="Lawwyne L.D."/>
            <person name="Sirichokchatchawan W."/>
            <person name="Niyomtham W."/>
            <person name="Yindee J."/>
            <person name="Hampson D.J."/>
            <person name="Prapasarakul N."/>
        </authorList>
    </citation>
    <scope>NUCLEOTIDE SEQUENCE</scope>
    <source>
        <strain evidence="2">BF14</strain>
    </source>
</reference>
<dbReference type="KEGG" id="paci:A4V11_06290"/>
<dbReference type="Pfam" id="PF07872">
    <property type="entry name" value="DUF1659"/>
    <property type="match status" value="1"/>
</dbReference>